<dbReference type="AlphaFoldDB" id="A0A3N1P1Q5"/>
<dbReference type="Proteomes" id="UP000273643">
    <property type="component" value="Unassembled WGS sequence"/>
</dbReference>
<dbReference type="InterPro" id="IPR037053">
    <property type="entry name" value="Phage_tail_collar_dom_sf"/>
</dbReference>
<dbReference type="SUPFAM" id="SSF88874">
    <property type="entry name" value="Receptor-binding domain of short tail fibre protein gp12"/>
    <property type="match status" value="1"/>
</dbReference>
<evidence type="ECO:0000256" key="1">
    <source>
        <dbReference type="SAM" id="MobiDB-lite"/>
    </source>
</evidence>
<dbReference type="Pfam" id="PF07484">
    <property type="entry name" value="Collar"/>
    <property type="match status" value="1"/>
</dbReference>
<name>A0A3N1P1Q5_9GAMM</name>
<evidence type="ECO:0000313" key="3">
    <source>
        <dbReference type="EMBL" id="ROQ21518.1"/>
    </source>
</evidence>
<dbReference type="EMBL" id="RJUK01000001">
    <property type="protein sequence ID" value="ROQ21518.1"/>
    <property type="molecule type" value="Genomic_DNA"/>
</dbReference>
<evidence type="ECO:0000259" key="2">
    <source>
        <dbReference type="Pfam" id="PF07484"/>
    </source>
</evidence>
<reference evidence="3 4" key="1">
    <citation type="submission" date="2018-11" db="EMBL/GenBank/DDBJ databases">
        <title>Genomic Encyclopedia of Type Strains, Phase IV (KMG-IV): sequencing the most valuable type-strain genomes for metagenomic binning, comparative biology and taxonomic classification.</title>
        <authorList>
            <person name="Goeker M."/>
        </authorList>
    </citation>
    <scope>NUCLEOTIDE SEQUENCE [LARGE SCALE GENOMIC DNA]</scope>
    <source>
        <strain evidence="3 4">DSM 16974</strain>
    </source>
</reference>
<dbReference type="InterPro" id="IPR011083">
    <property type="entry name" value="Phage_tail_collar_dom"/>
</dbReference>
<dbReference type="Gene3D" id="3.90.1340.10">
    <property type="entry name" value="Phage tail collar domain"/>
    <property type="match status" value="1"/>
</dbReference>
<gene>
    <name evidence="3" type="ORF">EDC38_2142</name>
</gene>
<proteinExistence type="predicted"/>
<sequence>MSEPFIGQIQMFGFDFPPRGWSLCQGQLIAISQNTALFSLIGTNFGGDGRTTFGLPDMASRAPVGQSRGHTPPGLTPFRIGQHGGAQTHTMIETELARHTHQATFTSGGGNTEVKATTDEGDATTPSQGAYLSKTKATGGPQDQDENIYKSNPSDDSLVSLGGVSGGASGTVQVEAAGGGQPFSIQNPFLALNFSIALQGIFPSRN</sequence>
<evidence type="ECO:0000313" key="4">
    <source>
        <dbReference type="Proteomes" id="UP000273643"/>
    </source>
</evidence>
<protein>
    <submittedName>
        <fullName evidence="3">Microcystin-dependent protein</fullName>
    </submittedName>
</protein>
<accession>A0A3N1P1Q5</accession>
<organism evidence="3 4">
    <name type="scientific">Marinimicrobium koreense</name>
    <dbReference type="NCBI Taxonomy" id="306545"/>
    <lineage>
        <taxon>Bacteria</taxon>
        <taxon>Pseudomonadati</taxon>
        <taxon>Pseudomonadota</taxon>
        <taxon>Gammaproteobacteria</taxon>
        <taxon>Cellvibrionales</taxon>
        <taxon>Cellvibrionaceae</taxon>
        <taxon>Marinimicrobium</taxon>
    </lineage>
</organism>
<feature type="domain" description="Phage tail collar" evidence="2">
    <location>
        <begin position="7"/>
        <end position="63"/>
    </location>
</feature>
<keyword evidence="4" id="KW-1185">Reference proteome</keyword>
<comment type="caution">
    <text evidence="3">The sequence shown here is derived from an EMBL/GenBank/DDBJ whole genome shotgun (WGS) entry which is preliminary data.</text>
</comment>
<dbReference type="RefSeq" id="WP_123638498.1">
    <property type="nucleotide sequence ID" value="NZ_RJUK01000001.1"/>
</dbReference>
<feature type="region of interest" description="Disordered" evidence="1">
    <location>
        <begin position="104"/>
        <end position="164"/>
    </location>
</feature>
<dbReference type="OrthoDB" id="9810174at2"/>